<gene>
    <name evidence="2" type="ORF">AZE42_04290</name>
</gene>
<evidence type="ECO:0000256" key="1">
    <source>
        <dbReference type="SAM" id="Coils"/>
    </source>
</evidence>
<dbReference type="EMBL" id="LVVM01002727">
    <property type="protein sequence ID" value="OJA16038.1"/>
    <property type="molecule type" value="Genomic_DNA"/>
</dbReference>
<reference evidence="2 3" key="1">
    <citation type="submission" date="2016-03" db="EMBL/GenBank/DDBJ databases">
        <title>Comparative genomics of the ectomycorrhizal sister species Rhizopogon vinicolor and Rhizopogon vesiculosus (Basidiomycota: Boletales) reveals a divergence of the mating type B locus.</title>
        <authorList>
            <person name="Mujic A.B."/>
            <person name="Kuo A."/>
            <person name="Tritt A."/>
            <person name="Lipzen A."/>
            <person name="Chen C."/>
            <person name="Johnson J."/>
            <person name="Sharma A."/>
            <person name="Barry K."/>
            <person name="Grigoriev I.V."/>
            <person name="Spatafora J.W."/>
        </authorList>
    </citation>
    <scope>NUCLEOTIDE SEQUENCE [LARGE SCALE GENOMIC DNA]</scope>
    <source>
        <strain evidence="2 3">AM-OR11-056</strain>
    </source>
</reference>
<name>A0A1J8Q352_9AGAM</name>
<dbReference type="OrthoDB" id="2844223at2759"/>
<feature type="coiled-coil region" evidence="1">
    <location>
        <begin position="113"/>
        <end position="150"/>
    </location>
</feature>
<keyword evidence="3" id="KW-1185">Reference proteome</keyword>
<dbReference type="AlphaFoldDB" id="A0A1J8Q352"/>
<organism evidence="2 3">
    <name type="scientific">Rhizopogon vesiculosus</name>
    <dbReference type="NCBI Taxonomy" id="180088"/>
    <lineage>
        <taxon>Eukaryota</taxon>
        <taxon>Fungi</taxon>
        <taxon>Dikarya</taxon>
        <taxon>Basidiomycota</taxon>
        <taxon>Agaricomycotina</taxon>
        <taxon>Agaricomycetes</taxon>
        <taxon>Agaricomycetidae</taxon>
        <taxon>Boletales</taxon>
        <taxon>Suillineae</taxon>
        <taxon>Rhizopogonaceae</taxon>
        <taxon>Rhizopogon</taxon>
    </lineage>
</organism>
<protein>
    <submittedName>
        <fullName evidence="2">Uncharacterized protein</fullName>
    </submittedName>
</protein>
<evidence type="ECO:0000313" key="2">
    <source>
        <dbReference type="EMBL" id="OJA16038.1"/>
    </source>
</evidence>
<keyword evidence="1" id="KW-0175">Coiled coil</keyword>
<evidence type="ECO:0000313" key="3">
    <source>
        <dbReference type="Proteomes" id="UP000183567"/>
    </source>
</evidence>
<proteinExistence type="predicted"/>
<accession>A0A1J8Q352</accession>
<sequence>MTGWQSIIFDDDSTSVHPMHSLAIQVMQCIYRTVDPTHPPPSNADGWWNSPSLYYQVDQSGYDTSIVILNLREGMQYPPQMHTHFMINLNTMCVHDKFQDIRFPVPGEICSVAAQLKEYVTALVRERKEAEEALQREEALRLQKTRLEEHQKRVQAFYRCLIEKGLLDEDDAKQLSSDGVDCPLCSAQQESCRACGIISCSSSDCKASSAIPIMKCCTHSSKNYCTSCLESPPAADVLPLMGQCPICAHWFCSEELRWCIGRPVLNEGTSVIEPLSPSTTGDTSVAQWPVIGPGDNAATLVVGLLRARSKH</sequence>
<dbReference type="Proteomes" id="UP000183567">
    <property type="component" value="Unassembled WGS sequence"/>
</dbReference>
<comment type="caution">
    <text evidence="2">The sequence shown here is derived from an EMBL/GenBank/DDBJ whole genome shotgun (WGS) entry which is preliminary data.</text>
</comment>